<dbReference type="EMBL" id="VFQE01000001">
    <property type="protein sequence ID" value="TQN42505.1"/>
    <property type="molecule type" value="Genomic_DNA"/>
</dbReference>
<dbReference type="AlphaFoldDB" id="A0A543PEJ1"/>
<proteinExistence type="predicted"/>
<name>A0A543PEJ1_9ACTN</name>
<accession>A0A543PEJ1</accession>
<keyword evidence="3" id="KW-1185">Reference proteome</keyword>
<feature type="region of interest" description="Disordered" evidence="1">
    <location>
        <begin position="1"/>
        <end position="29"/>
    </location>
</feature>
<evidence type="ECO:0000313" key="3">
    <source>
        <dbReference type="Proteomes" id="UP000319865"/>
    </source>
</evidence>
<reference evidence="2 3" key="1">
    <citation type="submission" date="2019-06" db="EMBL/GenBank/DDBJ databases">
        <title>Sequencing the genomes of 1000 actinobacteria strains.</title>
        <authorList>
            <person name="Klenk H.-P."/>
        </authorList>
    </citation>
    <scope>NUCLEOTIDE SEQUENCE [LARGE SCALE GENOMIC DNA]</scope>
    <source>
        <strain evidence="2 3">DSM 46837</strain>
    </source>
</reference>
<sequence>MTRSADSVPLSDPPRPDADGRRSLHSRRHRSAAIALGLGALTMGVAETIHPRGGPDGPACCTRSPPSPARGRRGRCC</sequence>
<comment type="caution">
    <text evidence="2">The sequence shown here is derived from an EMBL/GenBank/DDBJ whole genome shotgun (WGS) entry which is preliminary data.</text>
</comment>
<organism evidence="2 3">
    <name type="scientific">Blastococcus colisei</name>
    <dbReference type="NCBI Taxonomy" id="1564162"/>
    <lineage>
        <taxon>Bacteria</taxon>
        <taxon>Bacillati</taxon>
        <taxon>Actinomycetota</taxon>
        <taxon>Actinomycetes</taxon>
        <taxon>Geodermatophilales</taxon>
        <taxon>Geodermatophilaceae</taxon>
        <taxon>Blastococcus</taxon>
    </lineage>
</organism>
<dbReference type="Proteomes" id="UP000319865">
    <property type="component" value="Unassembled WGS sequence"/>
</dbReference>
<evidence type="ECO:0000256" key="1">
    <source>
        <dbReference type="SAM" id="MobiDB-lite"/>
    </source>
</evidence>
<protein>
    <submittedName>
        <fullName evidence="2">Uncharacterized protein</fullName>
    </submittedName>
</protein>
<gene>
    <name evidence="2" type="ORF">FHU33_1907</name>
</gene>
<dbReference type="RefSeq" id="WP_142025131.1">
    <property type="nucleotide sequence ID" value="NZ_VFQE01000001.1"/>
</dbReference>
<feature type="region of interest" description="Disordered" evidence="1">
    <location>
        <begin position="49"/>
        <end position="77"/>
    </location>
</feature>
<evidence type="ECO:0000313" key="2">
    <source>
        <dbReference type="EMBL" id="TQN42505.1"/>
    </source>
</evidence>